<gene>
    <name evidence="9" type="ORF">Rhow_006663</name>
</gene>
<comment type="subcellular location">
    <subcellularLocation>
        <location evidence="1 7">Cell membrane</location>
        <topology evidence="1 7">Multi-pass membrane protein</topology>
    </subcellularLocation>
</comment>
<keyword evidence="5 7" id="KW-1133">Transmembrane helix</keyword>
<accession>A0A402CG51</accession>
<dbReference type="Pfam" id="PF19300">
    <property type="entry name" value="BPD_transp_1_N"/>
    <property type="match status" value="1"/>
</dbReference>
<proteinExistence type="inferred from homology"/>
<evidence type="ECO:0000256" key="7">
    <source>
        <dbReference type="RuleBase" id="RU363032"/>
    </source>
</evidence>
<feature type="transmembrane region" description="Helical" evidence="7">
    <location>
        <begin position="173"/>
        <end position="195"/>
    </location>
</feature>
<dbReference type="GO" id="GO:0071916">
    <property type="term" value="F:dipeptide transmembrane transporter activity"/>
    <property type="evidence" value="ECO:0007669"/>
    <property type="project" value="TreeGrafter"/>
</dbReference>
<evidence type="ECO:0000256" key="4">
    <source>
        <dbReference type="ARBA" id="ARBA00022692"/>
    </source>
</evidence>
<comment type="similarity">
    <text evidence="7">Belongs to the binding-protein-dependent transport system permease family.</text>
</comment>
<dbReference type="InterPro" id="IPR045621">
    <property type="entry name" value="BPD_transp_1_N"/>
</dbReference>
<evidence type="ECO:0000313" key="10">
    <source>
        <dbReference type="Proteomes" id="UP000287519"/>
    </source>
</evidence>
<dbReference type="PANTHER" id="PTHR43163">
    <property type="entry name" value="DIPEPTIDE TRANSPORT SYSTEM PERMEASE PROTEIN DPPB-RELATED"/>
    <property type="match status" value="1"/>
</dbReference>
<dbReference type="GO" id="GO:0005886">
    <property type="term" value="C:plasma membrane"/>
    <property type="evidence" value="ECO:0007669"/>
    <property type="project" value="UniProtKB-SubCell"/>
</dbReference>
<organism evidence="9 10">
    <name type="scientific">Rhodococcus wratislaviensis</name>
    <name type="common">Tsukamurella wratislaviensis</name>
    <dbReference type="NCBI Taxonomy" id="44752"/>
    <lineage>
        <taxon>Bacteria</taxon>
        <taxon>Bacillati</taxon>
        <taxon>Actinomycetota</taxon>
        <taxon>Actinomycetes</taxon>
        <taxon>Mycobacteriales</taxon>
        <taxon>Nocardiaceae</taxon>
        <taxon>Rhodococcus</taxon>
    </lineage>
</organism>
<evidence type="ECO:0000259" key="8">
    <source>
        <dbReference type="PROSITE" id="PS50928"/>
    </source>
</evidence>
<evidence type="ECO:0000256" key="3">
    <source>
        <dbReference type="ARBA" id="ARBA00022475"/>
    </source>
</evidence>
<dbReference type="CDD" id="cd06261">
    <property type="entry name" value="TM_PBP2"/>
    <property type="match status" value="1"/>
</dbReference>
<dbReference type="SUPFAM" id="SSF161098">
    <property type="entry name" value="MetI-like"/>
    <property type="match status" value="1"/>
</dbReference>
<feature type="transmembrane region" description="Helical" evidence="7">
    <location>
        <begin position="234"/>
        <end position="260"/>
    </location>
</feature>
<dbReference type="EMBL" id="BHYM01000060">
    <property type="protein sequence ID" value="GCE42534.1"/>
    <property type="molecule type" value="Genomic_DNA"/>
</dbReference>
<evidence type="ECO:0000256" key="5">
    <source>
        <dbReference type="ARBA" id="ARBA00022989"/>
    </source>
</evidence>
<dbReference type="PANTHER" id="PTHR43163:SF6">
    <property type="entry name" value="DIPEPTIDE TRANSPORT SYSTEM PERMEASE PROTEIN DPPB-RELATED"/>
    <property type="match status" value="1"/>
</dbReference>
<dbReference type="PROSITE" id="PS50928">
    <property type="entry name" value="ABC_TM1"/>
    <property type="match status" value="1"/>
</dbReference>
<dbReference type="InterPro" id="IPR000515">
    <property type="entry name" value="MetI-like"/>
</dbReference>
<feature type="domain" description="ABC transmembrane type-1" evidence="8">
    <location>
        <begin position="94"/>
        <end position="299"/>
    </location>
</feature>
<sequence length="313" mass="32734">MRTAVIRVLTMIPLIALVATGAFFLSQMSNIDPAENIVGANASEQQIDSVRADLGLDQPAVDQYLHWISGAARGDFGSSFYSGTSVAQLMSQALPVTLSLTLGGLLVGIILGVGTGVVAALKAGSAVDRGVILFATAGQAAPSFWLGMLLIYVFAIQLGWLPATGYVSPSISVAGWIESLILPSIALGLAVAAALSRQARSSTIGVLQKDYIRTALSKGLSRRRVVAKHASKNAAAPVVTSLSFQVAHLLGGAIVIERLFAMPGIGTLTIDAVLRYDPNIIQAVVIFSVVIVVVVNLALDLSYTWLNPKVRSV</sequence>
<feature type="transmembrane region" description="Helical" evidence="7">
    <location>
        <begin position="280"/>
        <end position="299"/>
    </location>
</feature>
<reference evidence="9 10" key="1">
    <citation type="submission" date="2018-11" db="EMBL/GenBank/DDBJ databases">
        <title>Microbial catabolism of amino acid.</title>
        <authorList>
            <person name="Hibi M."/>
            <person name="Ogawa J."/>
        </authorList>
    </citation>
    <scope>NUCLEOTIDE SEQUENCE [LARGE SCALE GENOMIC DNA]</scope>
    <source>
        <strain evidence="9 10">C31-06</strain>
    </source>
</reference>
<keyword evidence="10" id="KW-1185">Reference proteome</keyword>
<dbReference type="AlphaFoldDB" id="A0A402CG51"/>
<evidence type="ECO:0000256" key="1">
    <source>
        <dbReference type="ARBA" id="ARBA00004651"/>
    </source>
</evidence>
<comment type="caution">
    <text evidence="9">The sequence shown here is derived from an EMBL/GenBank/DDBJ whole genome shotgun (WGS) entry which is preliminary data.</text>
</comment>
<dbReference type="OrthoDB" id="147639at2"/>
<name>A0A402CG51_RHOWR</name>
<feature type="transmembrane region" description="Helical" evidence="7">
    <location>
        <begin position="5"/>
        <end position="25"/>
    </location>
</feature>
<keyword evidence="2 7" id="KW-0813">Transport</keyword>
<evidence type="ECO:0000256" key="2">
    <source>
        <dbReference type="ARBA" id="ARBA00022448"/>
    </source>
</evidence>
<dbReference type="InterPro" id="IPR035906">
    <property type="entry name" value="MetI-like_sf"/>
</dbReference>
<keyword evidence="3" id="KW-1003">Cell membrane</keyword>
<feature type="transmembrane region" description="Helical" evidence="7">
    <location>
        <begin position="98"/>
        <end position="121"/>
    </location>
</feature>
<feature type="transmembrane region" description="Helical" evidence="7">
    <location>
        <begin position="142"/>
        <end position="161"/>
    </location>
</feature>
<protein>
    <submittedName>
        <fullName evidence="9">Dipeptide transport system permease protein DppB</fullName>
    </submittedName>
</protein>
<dbReference type="Proteomes" id="UP000287519">
    <property type="component" value="Unassembled WGS sequence"/>
</dbReference>
<evidence type="ECO:0000256" key="6">
    <source>
        <dbReference type="ARBA" id="ARBA00023136"/>
    </source>
</evidence>
<keyword evidence="4 7" id="KW-0812">Transmembrane</keyword>
<dbReference type="Gene3D" id="1.10.3720.10">
    <property type="entry name" value="MetI-like"/>
    <property type="match status" value="1"/>
</dbReference>
<dbReference type="RefSeq" id="WP_124394469.1">
    <property type="nucleotide sequence ID" value="NZ_BHYM01000060.1"/>
</dbReference>
<keyword evidence="6 7" id="KW-0472">Membrane</keyword>
<evidence type="ECO:0000313" key="9">
    <source>
        <dbReference type="EMBL" id="GCE42534.1"/>
    </source>
</evidence>
<dbReference type="Pfam" id="PF00528">
    <property type="entry name" value="BPD_transp_1"/>
    <property type="match status" value="1"/>
</dbReference>